<organism evidence="1 2">
    <name type="scientific">Portunus trituberculatus</name>
    <name type="common">Swimming crab</name>
    <name type="synonym">Neptunus trituberculatus</name>
    <dbReference type="NCBI Taxonomy" id="210409"/>
    <lineage>
        <taxon>Eukaryota</taxon>
        <taxon>Metazoa</taxon>
        <taxon>Ecdysozoa</taxon>
        <taxon>Arthropoda</taxon>
        <taxon>Crustacea</taxon>
        <taxon>Multicrustacea</taxon>
        <taxon>Malacostraca</taxon>
        <taxon>Eumalacostraca</taxon>
        <taxon>Eucarida</taxon>
        <taxon>Decapoda</taxon>
        <taxon>Pleocyemata</taxon>
        <taxon>Brachyura</taxon>
        <taxon>Eubrachyura</taxon>
        <taxon>Portunoidea</taxon>
        <taxon>Portunidae</taxon>
        <taxon>Portuninae</taxon>
        <taxon>Portunus</taxon>
    </lineage>
</organism>
<protein>
    <submittedName>
        <fullName evidence="1">Uncharacterized protein</fullName>
    </submittedName>
</protein>
<comment type="caution">
    <text evidence="1">The sequence shown here is derived from an EMBL/GenBank/DDBJ whole genome shotgun (WGS) entry which is preliminary data.</text>
</comment>
<proteinExistence type="predicted"/>
<accession>A0A5B7J7M2</accession>
<reference evidence="1" key="1">
    <citation type="submission" date="2019-05" db="EMBL/GenBank/DDBJ databases">
        <title>Another draft genome of Portunus trituberculatus and its Hox gene families provides insights of decapod evolution.</title>
        <authorList>
            <person name="Jeong J.-H."/>
            <person name="Song I."/>
            <person name="Kim S."/>
            <person name="Choi T."/>
            <person name="Kim D."/>
            <person name="Ryu S."/>
            <person name="Kim W."/>
        </authorList>
    </citation>
    <scope>NUCLEOTIDE SEQUENCE [LARGE SCALE GENOMIC DNA]</scope>
    <source>
        <tissue evidence="1">Muscle</tissue>
    </source>
</reference>
<dbReference type="EMBL" id="VSRR010082885">
    <property type="protein sequence ID" value="MPC89996.1"/>
    <property type="molecule type" value="Genomic_DNA"/>
</dbReference>
<gene>
    <name evidence="1" type="ORF">E2C01_084962</name>
</gene>
<name>A0A5B7J7M2_PORTR</name>
<evidence type="ECO:0000313" key="1">
    <source>
        <dbReference type="EMBL" id="MPC89996.1"/>
    </source>
</evidence>
<keyword evidence="2" id="KW-1185">Reference proteome</keyword>
<dbReference type="Proteomes" id="UP000324222">
    <property type="component" value="Unassembled WGS sequence"/>
</dbReference>
<dbReference type="AlphaFoldDB" id="A0A5B7J7M2"/>
<sequence length="99" mass="11377">MMEILSSFESLMIRARYHTVQIEGIKSPNTSEPCPDSMTLSWSTERRAEQHWSPGQWSAAAVHLVRNERGYTSLTSLSFAVMFESLLEAMRRIHTDFLV</sequence>
<evidence type="ECO:0000313" key="2">
    <source>
        <dbReference type="Proteomes" id="UP000324222"/>
    </source>
</evidence>